<dbReference type="RefSeq" id="WP_104423520.1">
    <property type="nucleotide sequence ID" value="NZ_PTIY01000005.1"/>
</dbReference>
<evidence type="ECO:0000313" key="1">
    <source>
        <dbReference type="EMBL" id="PPK72157.1"/>
    </source>
</evidence>
<dbReference type="Pfam" id="PF09611">
    <property type="entry name" value="Cas_Csy1"/>
    <property type="match status" value="1"/>
</dbReference>
<protein>
    <submittedName>
        <fullName evidence="1">CRISPR-associated Csy1 family protein</fullName>
    </submittedName>
</protein>
<sequence>MLDPAIENFLSERKAARIKKNLKPGISDQERRAIELEATEFFRLDNWLPDAAKRAGWLSMLSHPGKFTHPSAKTSAIIAEARPKPDGFLRTGNADTDLDVLGNAAALDVHKFLSLTLTDGQTVLAHLEQTSAAIQTQFELSTLPFSELQQGLLAIKQSSDTAKTSEKIKQVYFPVGDGYHLLSILTPSGLMFKLKEAINVLRFSDEAKQAREDRRHQVHNEQGFAELYNLSVIGFGGTKPQNISVLNNQNGGTAYLLPSLPPQLETRAIQPPKTGFFSDSLYYKHYQDSFKALHRLLMVNHNTIDIRDGRDYWISSIAEQIIEKVWQFRQLPPGWSDATNLPLAQKIWLDAAYNEQRENQDAWLDEIIRAIADWFYIAYEKTVGKDKAVFLGDVELAHIRTVLGAMQEDLR</sequence>
<comment type="caution">
    <text evidence="1">The sequence shown here is derived from an EMBL/GenBank/DDBJ whole genome shotgun (WGS) entry which is preliminary data.</text>
</comment>
<reference evidence="1 2" key="1">
    <citation type="submission" date="2018-02" db="EMBL/GenBank/DDBJ databases">
        <title>Subsurface microbial communities from deep shales in Ohio and West Virginia, USA.</title>
        <authorList>
            <person name="Wrighton K."/>
        </authorList>
    </citation>
    <scope>NUCLEOTIDE SEQUENCE [LARGE SCALE GENOMIC DNA]</scope>
    <source>
        <strain evidence="1 2">OWC-G53F</strain>
    </source>
</reference>
<evidence type="ECO:0000313" key="2">
    <source>
        <dbReference type="Proteomes" id="UP000238071"/>
    </source>
</evidence>
<proteinExistence type="predicted"/>
<name>A0A2S6H3Y8_9GAMM</name>
<dbReference type="NCBIfam" id="TIGR02564">
    <property type="entry name" value="cas_Csy1"/>
    <property type="match status" value="1"/>
</dbReference>
<organism evidence="1 2">
    <name type="scientific">Methylobacter tundripaludum</name>
    <dbReference type="NCBI Taxonomy" id="173365"/>
    <lineage>
        <taxon>Bacteria</taxon>
        <taxon>Pseudomonadati</taxon>
        <taxon>Pseudomonadota</taxon>
        <taxon>Gammaproteobacteria</taxon>
        <taxon>Methylococcales</taxon>
        <taxon>Methylococcaceae</taxon>
        <taxon>Methylobacter</taxon>
    </lineage>
</organism>
<dbReference type="InterPro" id="IPR013397">
    <property type="entry name" value="CRISPR-assoc_prot_Csy1"/>
</dbReference>
<keyword evidence="2" id="KW-1185">Reference proteome</keyword>
<dbReference type="Proteomes" id="UP000238071">
    <property type="component" value="Unassembled WGS sequence"/>
</dbReference>
<dbReference type="OrthoDB" id="9815616at2"/>
<dbReference type="EMBL" id="PTIY01000005">
    <property type="protein sequence ID" value="PPK72157.1"/>
    <property type="molecule type" value="Genomic_DNA"/>
</dbReference>
<accession>A0A2S6H3Y8</accession>
<dbReference type="AlphaFoldDB" id="A0A2S6H3Y8"/>
<gene>
    <name evidence="1" type="ORF">B0F88_105269</name>
</gene>